<keyword evidence="2" id="KW-1185">Reference proteome</keyword>
<evidence type="ECO:0000313" key="2">
    <source>
        <dbReference type="Proteomes" id="UP000186221"/>
    </source>
</evidence>
<evidence type="ECO:0000313" key="1">
    <source>
        <dbReference type="EMBL" id="SIT19003.1"/>
    </source>
</evidence>
<keyword evidence="1" id="KW-0489">Methyltransferase</keyword>
<dbReference type="AlphaFoldDB" id="A0A1N7Q828"/>
<dbReference type="GO" id="GO:0032259">
    <property type="term" value="P:methylation"/>
    <property type="evidence" value="ECO:0007669"/>
    <property type="project" value="UniProtKB-KW"/>
</dbReference>
<dbReference type="InterPro" id="IPR029063">
    <property type="entry name" value="SAM-dependent_MTases_sf"/>
</dbReference>
<organism evidence="1 2">
    <name type="scientific">Rhodobacter aestuarii</name>
    <dbReference type="NCBI Taxonomy" id="453582"/>
    <lineage>
        <taxon>Bacteria</taxon>
        <taxon>Pseudomonadati</taxon>
        <taxon>Pseudomonadota</taxon>
        <taxon>Alphaproteobacteria</taxon>
        <taxon>Rhodobacterales</taxon>
        <taxon>Rhodobacter group</taxon>
        <taxon>Rhodobacter</taxon>
    </lineage>
</organism>
<accession>A0A1N7Q828</accession>
<dbReference type="Proteomes" id="UP000186221">
    <property type="component" value="Unassembled WGS sequence"/>
</dbReference>
<keyword evidence="1" id="KW-0808">Transferase</keyword>
<dbReference type="RefSeq" id="WP_076486224.1">
    <property type="nucleotide sequence ID" value="NZ_FTOG01000014.1"/>
</dbReference>
<dbReference type="EMBL" id="FTOG01000014">
    <property type="protein sequence ID" value="SIT19003.1"/>
    <property type="molecule type" value="Genomic_DNA"/>
</dbReference>
<reference evidence="2" key="1">
    <citation type="submission" date="2017-01" db="EMBL/GenBank/DDBJ databases">
        <authorList>
            <person name="Varghese N."/>
            <person name="Submissions S."/>
        </authorList>
    </citation>
    <scope>NUCLEOTIDE SEQUENCE [LARGE SCALE GENOMIC DNA]</scope>
    <source>
        <strain evidence="2">DSM 19945</strain>
    </source>
</reference>
<dbReference type="Gene3D" id="3.40.50.150">
    <property type="entry name" value="Vaccinia Virus protein VP39"/>
    <property type="match status" value="1"/>
</dbReference>
<proteinExistence type="predicted"/>
<dbReference type="OrthoDB" id="7666974at2"/>
<protein>
    <submittedName>
        <fullName evidence="1">Methyltransferase domain-containing protein</fullName>
    </submittedName>
</protein>
<dbReference type="GO" id="GO:0008168">
    <property type="term" value="F:methyltransferase activity"/>
    <property type="evidence" value="ECO:0007669"/>
    <property type="project" value="UniProtKB-KW"/>
</dbReference>
<gene>
    <name evidence="1" type="ORF">SAMN05421580_1143</name>
</gene>
<dbReference type="SUPFAM" id="SSF53335">
    <property type="entry name" value="S-adenosyl-L-methionine-dependent methyltransferases"/>
    <property type="match status" value="1"/>
</dbReference>
<name>A0A1N7Q828_9RHOB</name>
<sequence>MTAHEIAELSIAADAERPEIRALDVSMFDRTDFLNMLLQRSETLFDVARPGRIIKAWSEGDEAPIAEQIERLGAEIARRTAAVILGEYRPMQARIQALNPRRVADIGCGYAIWDLLAHRDTGCEIVLIDIEENDHRHFGYANEGAAYTSLQKARAFLVANGVPEEKVQTLNPKTDDLAQAGRIDLAVSFVSCGFHYPAATYLDFFRSQVAPAGSVLLDLRLRSVEPQIWDLAAMGPIETISGHPKARRILLRKMGEPSAASIK</sequence>
<dbReference type="STRING" id="453582.SAMN05421580_1143"/>